<proteinExistence type="predicted"/>
<dbReference type="RefSeq" id="WP_338752227.1">
    <property type="nucleotide sequence ID" value="NZ_CP144913.1"/>
</dbReference>
<evidence type="ECO:0000256" key="6">
    <source>
        <dbReference type="SAM" id="MobiDB-lite"/>
    </source>
</evidence>
<dbReference type="PANTHER" id="PTHR30071:SF1">
    <property type="entry name" value="CYTOCHROME B_B6 PROTEIN-RELATED"/>
    <property type="match status" value="1"/>
</dbReference>
<keyword evidence="5 7" id="KW-0472">Membrane</keyword>
<keyword evidence="2 7" id="KW-0812">Transmembrane</keyword>
<dbReference type="InterPro" id="IPR045062">
    <property type="entry name" value="Cyt_c_biogenesis_CcsA/CcmC"/>
</dbReference>
<evidence type="ECO:0000313" key="9">
    <source>
        <dbReference type="EMBL" id="WXB77909.1"/>
    </source>
</evidence>
<dbReference type="NCBIfam" id="TIGR03144">
    <property type="entry name" value="cytochr_II_ccsB"/>
    <property type="match status" value="1"/>
</dbReference>
<feature type="transmembrane region" description="Helical" evidence="7">
    <location>
        <begin position="121"/>
        <end position="143"/>
    </location>
</feature>
<dbReference type="PANTHER" id="PTHR30071">
    <property type="entry name" value="HEME EXPORTER PROTEIN C"/>
    <property type="match status" value="1"/>
</dbReference>
<dbReference type="InterPro" id="IPR002541">
    <property type="entry name" value="Cyt_c_assembly"/>
</dbReference>
<name>A0ABZ2MLX9_9MICO</name>
<sequence length="329" mass="35817">MNNEMLAQYANYALASAALLVTVAMLCYALYLAQAVPVRERAEADAKVPATVGGPTVGGPTVGDSDEGGDAHAETGPETAVETPMRARKAAGIAGSFTWLAAGLLLLSAALRGIAVERFPLGNLFEFSVAGAFFALATFSVASTRRDLRWLGVFVTGFVTLLLMVASTAWYVAADELVPSLQSYWLPIHVTVATLAVGVLTVGAIVSGLYLLSDREVGGERFWRKLPPPQSLERFSYSLHIIGFPLWSFTLIAGAIWAREAWGAYWTWDPKEVWTFVIWTIYAAYLHARATKTTPRRMANWIAVAGFVCIVINYTVVNFYFIGMHSYAQ</sequence>
<evidence type="ECO:0000313" key="10">
    <source>
        <dbReference type="Proteomes" id="UP001382727"/>
    </source>
</evidence>
<feature type="region of interest" description="Disordered" evidence="6">
    <location>
        <begin position="47"/>
        <end position="81"/>
    </location>
</feature>
<dbReference type="InterPro" id="IPR017562">
    <property type="entry name" value="Cyt_c_biogenesis_CcsA"/>
</dbReference>
<keyword evidence="3" id="KW-0201">Cytochrome c-type biogenesis</keyword>
<feature type="transmembrane region" description="Helical" evidence="7">
    <location>
        <begin position="234"/>
        <end position="258"/>
    </location>
</feature>
<dbReference type="Proteomes" id="UP001382727">
    <property type="component" value="Chromosome"/>
</dbReference>
<dbReference type="Pfam" id="PF01578">
    <property type="entry name" value="Cytochrom_C_asm"/>
    <property type="match status" value="1"/>
</dbReference>
<evidence type="ECO:0000256" key="5">
    <source>
        <dbReference type="ARBA" id="ARBA00023136"/>
    </source>
</evidence>
<feature type="transmembrane region" description="Helical" evidence="7">
    <location>
        <begin position="300"/>
        <end position="322"/>
    </location>
</feature>
<feature type="transmembrane region" description="Helical" evidence="7">
    <location>
        <begin position="93"/>
        <end position="115"/>
    </location>
</feature>
<accession>A0ABZ2MLX9</accession>
<evidence type="ECO:0000256" key="1">
    <source>
        <dbReference type="ARBA" id="ARBA00004141"/>
    </source>
</evidence>
<evidence type="ECO:0000256" key="4">
    <source>
        <dbReference type="ARBA" id="ARBA00022989"/>
    </source>
</evidence>
<evidence type="ECO:0000256" key="3">
    <source>
        <dbReference type="ARBA" id="ARBA00022748"/>
    </source>
</evidence>
<gene>
    <name evidence="9" type="primary">ccsB</name>
    <name evidence="9" type="ORF">V1351_07500</name>
</gene>
<comment type="subcellular location">
    <subcellularLocation>
        <location evidence="1">Membrane</location>
        <topology evidence="1">Multi-pass membrane protein</topology>
    </subcellularLocation>
</comment>
<feature type="transmembrane region" description="Helical" evidence="7">
    <location>
        <begin position="184"/>
        <end position="213"/>
    </location>
</feature>
<organism evidence="9 10">
    <name type="scientific">Janibacter alittae</name>
    <dbReference type="NCBI Taxonomy" id="3115209"/>
    <lineage>
        <taxon>Bacteria</taxon>
        <taxon>Bacillati</taxon>
        <taxon>Actinomycetota</taxon>
        <taxon>Actinomycetes</taxon>
        <taxon>Micrococcales</taxon>
        <taxon>Intrasporangiaceae</taxon>
        <taxon>Janibacter</taxon>
    </lineage>
</organism>
<dbReference type="EMBL" id="CP144913">
    <property type="protein sequence ID" value="WXB77909.1"/>
    <property type="molecule type" value="Genomic_DNA"/>
</dbReference>
<feature type="transmembrane region" description="Helical" evidence="7">
    <location>
        <begin position="273"/>
        <end position="288"/>
    </location>
</feature>
<evidence type="ECO:0000259" key="8">
    <source>
        <dbReference type="Pfam" id="PF01578"/>
    </source>
</evidence>
<keyword evidence="4 7" id="KW-1133">Transmembrane helix</keyword>
<protein>
    <submittedName>
        <fullName evidence="9">C-type cytochrome biogenesis protein CcsB</fullName>
    </submittedName>
</protein>
<keyword evidence="10" id="KW-1185">Reference proteome</keyword>
<feature type="transmembrane region" description="Helical" evidence="7">
    <location>
        <begin position="12"/>
        <end position="33"/>
    </location>
</feature>
<feature type="domain" description="Cytochrome c assembly protein" evidence="8">
    <location>
        <begin position="138"/>
        <end position="325"/>
    </location>
</feature>
<evidence type="ECO:0000256" key="7">
    <source>
        <dbReference type="SAM" id="Phobius"/>
    </source>
</evidence>
<feature type="transmembrane region" description="Helical" evidence="7">
    <location>
        <begin position="150"/>
        <end position="172"/>
    </location>
</feature>
<reference evidence="9 10" key="1">
    <citation type="submission" date="2024-02" db="EMBL/GenBank/DDBJ databases">
        <title>Janibacter sp. nov., isolated from gut of marine sandworm.</title>
        <authorList>
            <person name="Kim B."/>
            <person name="Jun M.O."/>
            <person name="Shin N.-R."/>
        </authorList>
    </citation>
    <scope>NUCLEOTIDE SEQUENCE [LARGE SCALE GENOMIC DNA]</scope>
    <source>
        <strain evidence="9 10">A1S7</strain>
    </source>
</reference>
<evidence type="ECO:0000256" key="2">
    <source>
        <dbReference type="ARBA" id="ARBA00022692"/>
    </source>
</evidence>